<comment type="similarity">
    <text evidence="6">In the C-terminal section; belongs to the GTP cyclohydrolase II family.</text>
</comment>
<comment type="cofactor">
    <cofactor evidence="14">
        <name>Mg(2+)</name>
        <dbReference type="ChEBI" id="CHEBI:18420"/>
    </cofactor>
    <cofactor evidence="14">
        <name>Mn(2+)</name>
        <dbReference type="ChEBI" id="CHEBI:29035"/>
    </cofactor>
    <text evidence="14">Binds 2 divalent metal cations per subunit. Magnesium or manganese.</text>
</comment>
<dbReference type="EMBL" id="PISP01000003">
    <property type="protein sequence ID" value="PKD43303.1"/>
    <property type="molecule type" value="Genomic_DNA"/>
</dbReference>
<comment type="catalytic activity">
    <reaction evidence="1 14">
        <text>D-ribulose 5-phosphate = (2S)-2-hydroxy-3-oxobutyl phosphate + formate + H(+)</text>
        <dbReference type="Rhea" id="RHEA:18457"/>
        <dbReference type="ChEBI" id="CHEBI:15378"/>
        <dbReference type="ChEBI" id="CHEBI:15740"/>
        <dbReference type="ChEBI" id="CHEBI:58121"/>
        <dbReference type="ChEBI" id="CHEBI:58830"/>
        <dbReference type="EC" id="4.1.99.12"/>
    </reaction>
</comment>
<evidence type="ECO:0000313" key="16">
    <source>
        <dbReference type="EMBL" id="PKD43303.1"/>
    </source>
</evidence>
<dbReference type="PANTHER" id="PTHR21327:SF18">
    <property type="entry name" value="3,4-DIHYDROXY-2-BUTANONE 4-PHOSPHATE SYNTHASE"/>
    <property type="match status" value="1"/>
</dbReference>
<evidence type="ECO:0000256" key="7">
    <source>
        <dbReference type="ARBA" id="ARBA00012153"/>
    </source>
</evidence>
<feature type="binding site" evidence="14">
    <location>
        <begin position="30"/>
        <end position="31"/>
    </location>
    <ligand>
        <name>D-ribulose 5-phosphate</name>
        <dbReference type="ChEBI" id="CHEBI:58121"/>
    </ligand>
</feature>
<comment type="pathway">
    <text evidence="4 14">Cofactor biosynthesis; riboflavin biosynthesis; 2-hydroxy-3-oxobutyl phosphate from D-ribulose 5-phosphate: step 1/1.</text>
</comment>
<dbReference type="InterPro" id="IPR017945">
    <property type="entry name" value="DHBP_synth_RibB-like_a/b_dom"/>
</dbReference>
<dbReference type="HAMAP" id="MF_00180">
    <property type="entry name" value="RibB"/>
    <property type="match status" value="1"/>
</dbReference>
<gene>
    <name evidence="14 16" type="primary">ribB</name>
    <name evidence="16" type="ORF">CWD77_11875</name>
</gene>
<feature type="binding site" evidence="14">
    <location>
        <position position="146"/>
    </location>
    <ligand>
        <name>Mg(2+)</name>
        <dbReference type="ChEBI" id="CHEBI:18420"/>
        <label>2</label>
    </ligand>
</feature>
<dbReference type="Pfam" id="PF00925">
    <property type="entry name" value="GTP_cyclohydro2"/>
    <property type="match status" value="1"/>
</dbReference>
<dbReference type="GO" id="GO:0000287">
    <property type="term" value="F:magnesium ion binding"/>
    <property type="evidence" value="ECO:0007669"/>
    <property type="project" value="UniProtKB-UniRule"/>
</dbReference>
<dbReference type="Pfam" id="PF00926">
    <property type="entry name" value="DHBP_synthase"/>
    <property type="match status" value="1"/>
</dbReference>
<dbReference type="GO" id="GO:0005829">
    <property type="term" value="C:cytosol"/>
    <property type="evidence" value="ECO:0007669"/>
    <property type="project" value="TreeGrafter"/>
</dbReference>
<sequence>MTQSPFHTIEEAIEDIRAGKMIIVVDDEDRENEGDFLMAADQVTPEAINIMVKHGRGLVCVPITRHRAHELNLDYMVTEGADPDEAAFTISVDHKKLTTTGISAPDRANTIKEIINPKAHPSDFRRPGHVFPLISVEGGVLRRAGHTEAAVDFARLADCAPAGIICEIMHDDGEMARLPELIELSKKFDMKLVTIKDLIAYRMKHESLVKKVLSVDMPTIHGDFDLHVFEEKLTGEHHLAFTKGSWTEEDPVLVRVHSANPLADIFGSKRSDKTGLLHESLKMVAKSDHGVVLYMDQMSREFNIVDQITAIRLQDDGLNKEEIRSKLGSKMDSRDYGVGAQILHMLGIRKLRLLTNNPVKRVGLKSFGLEMVDEVAIPLDHIDTDHPEEKLDKPQSKEGFLKKLMLE</sequence>
<dbReference type="InterPro" id="IPR036144">
    <property type="entry name" value="RibA-like_sf"/>
</dbReference>
<keyword evidence="10 14" id="KW-0479">Metal-binding</keyword>
<evidence type="ECO:0000256" key="14">
    <source>
        <dbReference type="HAMAP-Rule" id="MF_00180"/>
    </source>
</evidence>
<dbReference type="RefSeq" id="WP_101073778.1">
    <property type="nucleotide sequence ID" value="NZ_PISP01000003.1"/>
</dbReference>
<evidence type="ECO:0000256" key="11">
    <source>
        <dbReference type="ARBA" id="ARBA00022842"/>
    </source>
</evidence>
<dbReference type="InterPro" id="IPR000422">
    <property type="entry name" value="DHBP_synthase_RibB"/>
</dbReference>
<dbReference type="GO" id="GO:0003935">
    <property type="term" value="F:GTP cyclohydrolase II activity"/>
    <property type="evidence" value="ECO:0007669"/>
    <property type="project" value="TreeGrafter"/>
</dbReference>
<comment type="cofactor">
    <cofactor evidence="2">
        <name>Mn(2+)</name>
        <dbReference type="ChEBI" id="CHEBI:29035"/>
    </cofactor>
</comment>
<dbReference type="GO" id="GO:0009231">
    <property type="term" value="P:riboflavin biosynthetic process"/>
    <property type="evidence" value="ECO:0007669"/>
    <property type="project" value="UniProtKB-UniRule"/>
</dbReference>
<evidence type="ECO:0000256" key="10">
    <source>
        <dbReference type="ARBA" id="ARBA00022723"/>
    </source>
</evidence>
<feature type="binding site" evidence="14">
    <location>
        <position position="31"/>
    </location>
    <ligand>
        <name>Mg(2+)</name>
        <dbReference type="ChEBI" id="CHEBI:18420"/>
        <label>1</label>
    </ligand>
</feature>
<dbReference type="FunFam" id="3.90.870.10:FF:000001">
    <property type="entry name" value="Riboflavin biosynthesis protein RibBA"/>
    <property type="match status" value="1"/>
</dbReference>
<organism evidence="16 17">
    <name type="scientific">Rhodohalobacter barkolensis</name>
    <dbReference type="NCBI Taxonomy" id="2053187"/>
    <lineage>
        <taxon>Bacteria</taxon>
        <taxon>Pseudomonadati</taxon>
        <taxon>Balneolota</taxon>
        <taxon>Balneolia</taxon>
        <taxon>Balneolales</taxon>
        <taxon>Balneolaceae</taxon>
        <taxon>Rhodohalobacter</taxon>
    </lineage>
</organism>
<dbReference type="EC" id="4.1.99.12" evidence="7 14"/>
<evidence type="ECO:0000256" key="4">
    <source>
        <dbReference type="ARBA" id="ARBA00004904"/>
    </source>
</evidence>
<comment type="similarity">
    <text evidence="5">In the N-terminal section; belongs to the DHBP synthase family.</text>
</comment>
<dbReference type="GO" id="GO:0030145">
    <property type="term" value="F:manganese ion binding"/>
    <property type="evidence" value="ECO:0007669"/>
    <property type="project" value="UniProtKB-UniRule"/>
</dbReference>
<feature type="binding site" evidence="14">
    <location>
        <position position="31"/>
    </location>
    <ligand>
        <name>Mg(2+)</name>
        <dbReference type="ChEBI" id="CHEBI:18420"/>
        <label>2</label>
    </ligand>
</feature>
<keyword evidence="13 14" id="KW-0456">Lyase</keyword>
<dbReference type="SUPFAM" id="SSF142695">
    <property type="entry name" value="RibA-like"/>
    <property type="match status" value="1"/>
</dbReference>
<feature type="site" description="Essential for catalytic activity" evidence="14">
    <location>
        <position position="129"/>
    </location>
</feature>
<dbReference type="SUPFAM" id="SSF55821">
    <property type="entry name" value="YrdC/RibB"/>
    <property type="match status" value="1"/>
</dbReference>
<comment type="function">
    <text evidence="3 14">Catalyzes the conversion of D-ribulose 5-phosphate to formate and 3,4-dihydroxy-2-butanone 4-phosphate.</text>
</comment>
<evidence type="ECO:0000256" key="12">
    <source>
        <dbReference type="ARBA" id="ARBA00023211"/>
    </source>
</evidence>
<evidence type="ECO:0000256" key="13">
    <source>
        <dbReference type="ARBA" id="ARBA00023239"/>
    </source>
</evidence>
<evidence type="ECO:0000259" key="15">
    <source>
        <dbReference type="Pfam" id="PF00925"/>
    </source>
</evidence>
<keyword evidence="12 14" id="KW-0464">Manganese</keyword>
<evidence type="ECO:0000256" key="9">
    <source>
        <dbReference type="ARBA" id="ARBA00022619"/>
    </source>
</evidence>
<feature type="domain" description="GTP cyclohydrolase II" evidence="15">
    <location>
        <begin position="213"/>
        <end position="375"/>
    </location>
</feature>
<name>A0A2N0VGK1_9BACT</name>
<evidence type="ECO:0000256" key="3">
    <source>
        <dbReference type="ARBA" id="ARBA00002284"/>
    </source>
</evidence>
<feature type="binding site" evidence="14">
    <location>
        <position position="35"/>
    </location>
    <ligand>
        <name>D-ribulose 5-phosphate</name>
        <dbReference type="ChEBI" id="CHEBI:58121"/>
    </ligand>
</feature>
<evidence type="ECO:0000256" key="1">
    <source>
        <dbReference type="ARBA" id="ARBA00000141"/>
    </source>
</evidence>
<protein>
    <recommendedName>
        <fullName evidence="8 14">3,4-dihydroxy-2-butanone 4-phosphate synthase</fullName>
        <shortName evidence="14">DHBP synthase</shortName>
        <ecNumber evidence="7 14">4.1.99.12</ecNumber>
    </recommendedName>
</protein>
<dbReference type="Gene3D" id="3.90.870.10">
    <property type="entry name" value="DHBP synthase"/>
    <property type="match status" value="1"/>
</dbReference>
<comment type="caution">
    <text evidence="16">The sequence shown here is derived from an EMBL/GenBank/DDBJ whole genome shotgun (WGS) entry which is preliminary data.</text>
</comment>
<reference evidence="16 17" key="1">
    <citation type="submission" date="2017-11" db="EMBL/GenBank/DDBJ databases">
        <title>Rhodohalobacter 15182 sp. nov., isolated from a salt lake.</title>
        <authorList>
            <person name="Han S."/>
        </authorList>
    </citation>
    <scope>NUCLEOTIDE SEQUENCE [LARGE SCALE GENOMIC DNA]</scope>
    <source>
        <strain evidence="16 17">15182</strain>
    </source>
</reference>
<evidence type="ECO:0000256" key="8">
    <source>
        <dbReference type="ARBA" id="ARBA00018836"/>
    </source>
</evidence>
<evidence type="ECO:0000256" key="6">
    <source>
        <dbReference type="ARBA" id="ARBA00008976"/>
    </source>
</evidence>
<dbReference type="PANTHER" id="PTHR21327">
    <property type="entry name" value="GTP CYCLOHYDROLASE II-RELATED"/>
    <property type="match status" value="1"/>
</dbReference>
<proteinExistence type="inferred from homology"/>
<feature type="binding site" evidence="14">
    <location>
        <begin position="143"/>
        <end position="147"/>
    </location>
    <ligand>
        <name>D-ribulose 5-phosphate</name>
        <dbReference type="ChEBI" id="CHEBI:58121"/>
    </ligand>
</feature>
<keyword evidence="17" id="KW-1185">Reference proteome</keyword>
<dbReference type="GO" id="GO:0008686">
    <property type="term" value="F:3,4-dihydroxy-2-butanone-4-phosphate synthase activity"/>
    <property type="evidence" value="ECO:0007669"/>
    <property type="project" value="UniProtKB-UniRule"/>
</dbReference>
<keyword evidence="11 14" id="KW-0460">Magnesium</keyword>
<dbReference type="OrthoDB" id="9793111at2"/>
<evidence type="ECO:0000256" key="5">
    <source>
        <dbReference type="ARBA" id="ARBA00005520"/>
    </source>
</evidence>
<accession>A0A2N0VGK1</accession>
<dbReference type="AlphaFoldDB" id="A0A2N0VGK1"/>
<comment type="subunit">
    <text evidence="14">Homodimer.</text>
</comment>
<evidence type="ECO:0000256" key="2">
    <source>
        <dbReference type="ARBA" id="ARBA00001936"/>
    </source>
</evidence>
<dbReference type="UniPathway" id="UPA00275">
    <property type="reaction ID" value="UER00399"/>
</dbReference>
<dbReference type="PIRSF" id="PIRSF001259">
    <property type="entry name" value="RibA"/>
    <property type="match status" value="1"/>
</dbReference>
<dbReference type="InterPro" id="IPR032677">
    <property type="entry name" value="GTP_cyclohydro_II"/>
</dbReference>
<dbReference type="NCBIfam" id="TIGR00506">
    <property type="entry name" value="ribB"/>
    <property type="match status" value="1"/>
</dbReference>
<feature type="site" description="Essential for catalytic activity" evidence="14">
    <location>
        <position position="167"/>
    </location>
</feature>
<comment type="similarity">
    <text evidence="14">Belongs to the DHBP synthase family.</text>
</comment>
<dbReference type="Gene3D" id="3.40.50.10990">
    <property type="entry name" value="GTP cyclohydrolase II"/>
    <property type="match status" value="1"/>
</dbReference>
<evidence type="ECO:0000313" key="17">
    <source>
        <dbReference type="Proteomes" id="UP000233398"/>
    </source>
</evidence>
<keyword evidence="9 14" id="KW-0686">Riboflavin biosynthesis</keyword>
<dbReference type="Proteomes" id="UP000233398">
    <property type="component" value="Unassembled WGS sequence"/>
</dbReference>